<name>A0ABU3VBY2_9RHOB</name>
<accession>A0ABU3VBY2</accession>
<proteinExistence type="predicted"/>
<evidence type="ECO:0000313" key="2">
    <source>
        <dbReference type="Proteomes" id="UP001255416"/>
    </source>
</evidence>
<organism evidence="1 2">
    <name type="scientific">Sedimentitalea todarodis</name>
    <dbReference type="NCBI Taxonomy" id="1631240"/>
    <lineage>
        <taxon>Bacteria</taxon>
        <taxon>Pseudomonadati</taxon>
        <taxon>Pseudomonadota</taxon>
        <taxon>Alphaproteobacteria</taxon>
        <taxon>Rhodobacterales</taxon>
        <taxon>Paracoccaceae</taxon>
        <taxon>Sedimentitalea</taxon>
    </lineage>
</organism>
<dbReference type="EMBL" id="JASMWN010000004">
    <property type="protein sequence ID" value="MDU9003681.1"/>
    <property type="molecule type" value="Genomic_DNA"/>
</dbReference>
<protein>
    <submittedName>
        <fullName evidence="1">Uncharacterized protein</fullName>
    </submittedName>
</protein>
<reference evidence="2" key="1">
    <citation type="submission" date="2023-05" db="EMBL/GenBank/DDBJ databases">
        <title>Sedimentitalea sp. nov. JM2-8.</title>
        <authorList>
            <person name="Huang J."/>
        </authorList>
    </citation>
    <scope>NUCLEOTIDE SEQUENCE [LARGE SCALE GENOMIC DNA]</scope>
    <source>
        <strain evidence="2">KHS03</strain>
    </source>
</reference>
<sequence>MSIKTALALVLLPASLCAQEPLSVIEWLGQHPPDAANPVHLEPPVVQSARQPEIEVSILAAAAIAVGLVPNDVTGLPLDLWAGSDVNNLARLIADVPVARSPAMQTLLYTLLLTDALPPDGETAAEMLLLARIDRLLALGATDPAQSLAEQADPTNSAALFQRWFDATLLTGDEDRGCAALAQAPHLSPRYATRIFCDARRGDWQTAALTLETAHALELLPPEQLDLLDRFLSPDIFEGAPPLPAPADPDPLTFRLFETIGERLPTASLPRAFATADLRDIAGWKAQIEAAERLSSIGALAPNQLLGLYTAQRPSASGGVWDRVSALQKFDNAVLARDAAAVTQTLPRAWRAMRDANLAVPFAQLFADDLAKVALTDPETRDLAWRIRLLSSSYKIAGAALPKDDADSRFLAALASGEPTRVAPPNDIAAAIAEAFELPATSTGPDLPPLGEALLIAIRDFDSGTDGNIANLTQALASLRAFGLEETARQAALQLMLLGET</sequence>
<dbReference type="Proteomes" id="UP001255416">
    <property type="component" value="Unassembled WGS sequence"/>
</dbReference>
<gene>
    <name evidence="1" type="ORF">QO231_07420</name>
</gene>
<comment type="caution">
    <text evidence="1">The sequence shown here is derived from an EMBL/GenBank/DDBJ whole genome shotgun (WGS) entry which is preliminary data.</text>
</comment>
<dbReference type="RefSeq" id="WP_316774765.1">
    <property type="nucleotide sequence ID" value="NZ_JASMWN010000004.1"/>
</dbReference>
<keyword evidence="2" id="KW-1185">Reference proteome</keyword>
<evidence type="ECO:0000313" key="1">
    <source>
        <dbReference type="EMBL" id="MDU9003681.1"/>
    </source>
</evidence>